<dbReference type="InterPro" id="IPR027417">
    <property type="entry name" value="P-loop_NTPase"/>
</dbReference>
<evidence type="ECO:0000313" key="6">
    <source>
        <dbReference type="Proteomes" id="UP000284407"/>
    </source>
</evidence>
<evidence type="ECO:0000256" key="1">
    <source>
        <dbReference type="ARBA" id="ARBA00022705"/>
    </source>
</evidence>
<dbReference type="OrthoDB" id="7344521at2"/>
<dbReference type="GO" id="GO:0016887">
    <property type="term" value="F:ATP hydrolysis activity"/>
    <property type="evidence" value="ECO:0007669"/>
    <property type="project" value="InterPro"/>
</dbReference>
<feature type="domain" description="AAA+ ATPase" evidence="4">
    <location>
        <begin position="34"/>
        <end position="157"/>
    </location>
</feature>
<dbReference type="PANTHER" id="PTHR11669">
    <property type="entry name" value="REPLICATION FACTOR C / DNA POLYMERASE III GAMMA-TAU SUBUNIT"/>
    <property type="match status" value="1"/>
</dbReference>
<keyword evidence="1" id="KW-0235">DNA replication</keyword>
<dbReference type="SMART" id="SM00382">
    <property type="entry name" value="AAA"/>
    <property type="match status" value="1"/>
</dbReference>
<dbReference type="InterPro" id="IPR050238">
    <property type="entry name" value="DNA_Rep/Repair_Clamp_Loader"/>
</dbReference>
<dbReference type="GO" id="GO:0006261">
    <property type="term" value="P:DNA-templated DNA replication"/>
    <property type="evidence" value="ECO:0007669"/>
    <property type="project" value="TreeGrafter"/>
</dbReference>
<dbReference type="AlphaFoldDB" id="A0A420DUG0"/>
<dbReference type="STRING" id="1443111.Z949_611"/>
<dbReference type="GO" id="GO:0005524">
    <property type="term" value="F:ATP binding"/>
    <property type="evidence" value="ECO:0007669"/>
    <property type="project" value="UniProtKB-KW"/>
</dbReference>
<keyword evidence="3" id="KW-0067">ATP-binding</keyword>
<reference evidence="5 6" key="1">
    <citation type="submission" date="2018-09" db="EMBL/GenBank/DDBJ databases">
        <title>Genomic Encyclopedia of Archaeal and Bacterial Type Strains, Phase II (KMG-II): from individual species to whole genera.</title>
        <authorList>
            <person name="Goeker M."/>
        </authorList>
    </citation>
    <scope>NUCLEOTIDE SEQUENCE [LARGE SCALE GENOMIC DNA]</scope>
    <source>
        <strain evidence="5 6">DSM 11458</strain>
    </source>
</reference>
<dbReference type="Gene3D" id="3.40.50.300">
    <property type="entry name" value="P-loop containing nucleotide triphosphate hydrolases"/>
    <property type="match status" value="1"/>
</dbReference>
<dbReference type="EMBL" id="RAQK01000001">
    <property type="protein sequence ID" value="RKE97892.1"/>
    <property type="molecule type" value="Genomic_DNA"/>
</dbReference>
<evidence type="ECO:0000259" key="4">
    <source>
        <dbReference type="SMART" id="SM00382"/>
    </source>
</evidence>
<keyword evidence="6" id="KW-1185">Reference proteome</keyword>
<evidence type="ECO:0000256" key="3">
    <source>
        <dbReference type="ARBA" id="ARBA00022840"/>
    </source>
</evidence>
<dbReference type="PANTHER" id="PTHR11669:SF20">
    <property type="entry name" value="REPLICATION FACTOR C SUBUNIT 4"/>
    <property type="match status" value="1"/>
</dbReference>
<comment type="caution">
    <text evidence="5">The sequence shown here is derived from an EMBL/GenBank/DDBJ whole genome shotgun (WGS) entry which is preliminary data.</text>
</comment>
<name>A0A420DUG0_9RHOB</name>
<evidence type="ECO:0000313" key="5">
    <source>
        <dbReference type="EMBL" id="RKE97892.1"/>
    </source>
</evidence>
<dbReference type="InterPro" id="IPR003593">
    <property type="entry name" value="AAA+_ATPase"/>
</dbReference>
<dbReference type="CDD" id="cd00009">
    <property type="entry name" value="AAA"/>
    <property type="match status" value="1"/>
</dbReference>
<dbReference type="Proteomes" id="UP000284407">
    <property type="component" value="Unassembled WGS sequence"/>
</dbReference>
<dbReference type="Pfam" id="PF00004">
    <property type="entry name" value="AAA"/>
    <property type="match status" value="1"/>
</dbReference>
<dbReference type="RefSeq" id="WP_025061277.1">
    <property type="nucleotide sequence ID" value="NZ_RAQK01000001.1"/>
</dbReference>
<dbReference type="GO" id="GO:0003689">
    <property type="term" value="F:DNA clamp loader activity"/>
    <property type="evidence" value="ECO:0007669"/>
    <property type="project" value="TreeGrafter"/>
</dbReference>
<protein>
    <submittedName>
        <fullName evidence="5">ATPase family protein associated with various cellular activities (AAA)</fullName>
    </submittedName>
</protein>
<gene>
    <name evidence="5" type="ORF">C8N30_2523</name>
</gene>
<dbReference type="SUPFAM" id="SSF52540">
    <property type="entry name" value="P-loop containing nucleoside triphosphate hydrolases"/>
    <property type="match status" value="1"/>
</dbReference>
<proteinExistence type="predicted"/>
<dbReference type="InterPro" id="IPR003959">
    <property type="entry name" value="ATPase_AAA_core"/>
</dbReference>
<dbReference type="GO" id="GO:0006281">
    <property type="term" value="P:DNA repair"/>
    <property type="evidence" value="ECO:0007669"/>
    <property type="project" value="TreeGrafter"/>
</dbReference>
<evidence type="ECO:0000256" key="2">
    <source>
        <dbReference type="ARBA" id="ARBA00022741"/>
    </source>
</evidence>
<sequence>MNFEQRNRPTSLRDVMFKSAAVEQTLEDYAKNKINKHLLLYGPKGTGKSVTAQIVLNARVGDTAFNDPFHANSYEADSDSFQKVMNSWQMQTLLGAHTGCVIFDELDQFSMPMQKRFRAFIDEHQGGIVIATTNNLHLIDAPLKDRFRCLHVDYPSSEQWAYRVMNIFNAEGFTVTHEQACVLLQGFDQSGRNLNDWVEDYILKLKSAAVSLVTNQQSAQPSATKPSLTAQAVAGTIKKVIK</sequence>
<accession>A0A420DUG0</accession>
<keyword evidence="2" id="KW-0547">Nucleotide-binding</keyword>
<organism evidence="5 6">
    <name type="scientific">Sulfitobacter guttiformis</name>
    <dbReference type="NCBI Taxonomy" id="74349"/>
    <lineage>
        <taxon>Bacteria</taxon>
        <taxon>Pseudomonadati</taxon>
        <taxon>Pseudomonadota</taxon>
        <taxon>Alphaproteobacteria</taxon>
        <taxon>Rhodobacterales</taxon>
        <taxon>Roseobacteraceae</taxon>
        <taxon>Sulfitobacter</taxon>
    </lineage>
</organism>